<dbReference type="GO" id="GO:0070200">
    <property type="term" value="P:establishment of protein localization to telomere"/>
    <property type="evidence" value="ECO:0007669"/>
    <property type="project" value="Ensembl"/>
</dbReference>
<dbReference type="AlphaFoldDB" id="G1K9A9"/>
<dbReference type="GO" id="GO:0098505">
    <property type="term" value="F:G-rich strand telomeric DNA binding"/>
    <property type="evidence" value="ECO:0000318"/>
    <property type="project" value="GO_Central"/>
</dbReference>
<evidence type="ECO:0000256" key="4">
    <source>
        <dbReference type="ARBA" id="ARBA00015253"/>
    </source>
</evidence>
<keyword evidence="8" id="KW-0539">Nucleus</keyword>
<dbReference type="SMART" id="SM00976">
    <property type="entry name" value="Telo_bind"/>
    <property type="match status" value="1"/>
</dbReference>
<evidence type="ECO:0000256" key="3">
    <source>
        <dbReference type="ARBA" id="ARBA00008442"/>
    </source>
</evidence>
<protein>
    <recommendedName>
        <fullName evidence="4">Protection of telomeres protein 1</fullName>
    </recommendedName>
    <alternativeName>
        <fullName evidence="9">POT1-like telomere end-binding protein</fullName>
    </alternativeName>
</protein>
<organism evidence="11 12">
    <name type="scientific">Anolis carolinensis</name>
    <name type="common">Green anole</name>
    <name type="synonym">American chameleon</name>
    <dbReference type="NCBI Taxonomy" id="28377"/>
    <lineage>
        <taxon>Eukaryota</taxon>
        <taxon>Metazoa</taxon>
        <taxon>Chordata</taxon>
        <taxon>Craniata</taxon>
        <taxon>Vertebrata</taxon>
        <taxon>Euteleostomi</taxon>
        <taxon>Lepidosauria</taxon>
        <taxon>Squamata</taxon>
        <taxon>Bifurcata</taxon>
        <taxon>Unidentata</taxon>
        <taxon>Episquamata</taxon>
        <taxon>Toxicofera</taxon>
        <taxon>Iguania</taxon>
        <taxon>Dactyloidae</taxon>
        <taxon>Anolis</taxon>
    </lineage>
</organism>
<dbReference type="CDD" id="cd04497">
    <property type="entry name" value="hPOT1_OB1_like"/>
    <property type="match status" value="1"/>
</dbReference>
<evidence type="ECO:0000256" key="8">
    <source>
        <dbReference type="ARBA" id="ARBA00023242"/>
    </source>
</evidence>
<reference evidence="11 12" key="1">
    <citation type="submission" date="2009-12" db="EMBL/GenBank/DDBJ databases">
        <title>The Genome Sequence of Anolis carolinensis (Green Anole Lizard).</title>
        <authorList>
            <consortium name="The Genome Sequencing Platform"/>
            <person name="Di Palma F."/>
            <person name="Alfoldi J."/>
            <person name="Heiman D."/>
            <person name="Young S."/>
            <person name="Grabherr M."/>
            <person name="Johnson J."/>
            <person name="Lander E.S."/>
            <person name="Lindblad-Toh K."/>
        </authorList>
    </citation>
    <scope>NUCLEOTIDE SEQUENCE [LARGE SCALE GENOMIC DNA]</scope>
    <source>
        <strain evidence="11 12">JBL SC #1</strain>
    </source>
</reference>
<dbReference type="InterPro" id="IPR012340">
    <property type="entry name" value="NA-bd_OB-fold"/>
</dbReference>
<feature type="domain" description="Telomeric single stranded DNA binding POT1/Cdc13" evidence="10">
    <location>
        <begin position="156"/>
        <end position="286"/>
    </location>
</feature>
<dbReference type="GeneTree" id="ENSGT00390000018285"/>
<dbReference type="GeneID" id="100567265"/>
<dbReference type="GO" id="GO:0010521">
    <property type="term" value="F:telomerase inhibitor activity"/>
    <property type="evidence" value="ECO:0000318"/>
    <property type="project" value="GO_Central"/>
</dbReference>
<dbReference type="HOGENOM" id="CLU_019567_0_0_1"/>
<dbReference type="GO" id="GO:0070187">
    <property type="term" value="C:shelterin complex"/>
    <property type="evidence" value="ECO:0007669"/>
    <property type="project" value="Ensembl"/>
</dbReference>
<dbReference type="OMA" id="NHVHLAK"/>
<keyword evidence="12" id="KW-1185">Reference proteome</keyword>
<dbReference type="Gene3D" id="2.40.50.140">
    <property type="entry name" value="Nucleic acid-binding proteins"/>
    <property type="match status" value="2"/>
</dbReference>
<dbReference type="GO" id="GO:0007004">
    <property type="term" value="P:telomere maintenance via telomerase"/>
    <property type="evidence" value="ECO:0007669"/>
    <property type="project" value="Ensembl"/>
</dbReference>
<dbReference type="GO" id="GO:1990955">
    <property type="term" value="F:G-rich single-stranded DNA binding"/>
    <property type="evidence" value="ECO:0007669"/>
    <property type="project" value="Ensembl"/>
</dbReference>
<dbReference type="GO" id="GO:0061821">
    <property type="term" value="F:telomeric D-loop binding"/>
    <property type="evidence" value="ECO:0007669"/>
    <property type="project" value="Ensembl"/>
</dbReference>
<dbReference type="PANTHER" id="PTHR14513:SF0">
    <property type="entry name" value="PROTECTION OF TELOMERES PROTEIN 1"/>
    <property type="match status" value="1"/>
</dbReference>
<evidence type="ECO:0000256" key="6">
    <source>
        <dbReference type="ARBA" id="ARBA00022895"/>
    </source>
</evidence>
<dbReference type="GO" id="GO:0005654">
    <property type="term" value="C:nucleoplasm"/>
    <property type="evidence" value="ECO:0007669"/>
    <property type="project" value="Ensembl"/>
</dbReference>
<dbReference type="GO" id="GO:0061820">
    <property type="term" value="P:telomeric D-loop disassembly"/>
    <property type="evidence" value="ECO:0007669"/>
    <property type="project" value="Ensembl"/>
</dbReference>
<dbReference type="InterPro" id="IPR011564">
    <property type="entry name" value="Telomer_end-bd_POT1/Cdc13"/>
</dbReference>
<gene>
    <name evidence="11" type="primary">POT1</name>
</gene>
<dbReference type="GO" id="GO:0032202">
    <property type="term" value="P:telomere assembly"/>
    <property type="evidence" value="ECO:0007669"/>
    <property type="project" value="Ensembl"/>
</dbReference>
<proteinExistence type="inferred from homology"/>
<name>G1K9A9_ANOCA</name>
<dbReference type="STRING" id="28377.ENSACAP00000001233"/>
<dbReference type="Pfam" id="PF21375">
    <property type="entry name" value="POT1_C_insert"/>
    <property type="match status" value="1"/>
</dbReference>
<dbReference type="InterPro" id="IPR028389">
    <property type="entry name" value="POT1"/>
</dbReference>
<dbReference type="GO" id="GO:1905840">
    <property type="term" value="P:positive regulation of telomeric D-loop disassembly"/>
    <property type="evidence" value="ECO:0007669"/>
    <property type="project" value="Ensembl"/>
</dbReference>
<dbReference type="RefSeq" id="XP_008109436.1">
    <property type="nucleotide sequence ID" value="XM_008111229.3"/>
</dbReference>
<evidence type="ECO:0000256" key="5">
    <source>
        <dbReference type="ARBA" id="ARBA00022454"/>
    </source>
</evidence>
<dbReference type="FunCoup" id="G1K9A9">
    <property type="interactions" value="587"/>
</dbReference>
<dbReference type="GO" id="GO:2001032">
    <property type="term" value="P:regulation of double-strand break repair via nonhomologous end joining"/>
    <property type="evidence" value="ECO:0007669"/>
    <property type="project" value="Ensembl"/>
</dbReference>
<dbReference type="GO" id="GO:1905773">
    <property type="term" value="F:8-hydroxy-2'-deoxyguanosine DNA binding"/>
    <property type="evidence" value="ECO:0007669"/>
    <property type="project" value="Ensembl"/>
</dbReference>
<dbReference type="GO" id="GO:0000783">
    <property type="term" value="C:nuclear telomere cap complex"/>
    <property type="evidence" value="ECO:0000318"/>
    <property type="project" value="GO_Central"/>
</dbReference>
<dbReference type="KEGG" id="acs:100567265"/>
<dbReference type="Bgee" id="ENSACAG00000001301">
    <property type="expression patterns" value="Expressed in dewlap and 12 other cell types or tissues"/>
</dbReference>
<evidence type="ECO:0000256" key="1">
    <source>
        <dbReference type="ARBA" id="ARBA00004123"/>
    </source>
</evidence>
<comment type="similarity">
    <text evidence="3">Belongs to the telombin family.</text>
</comment>
<keyword evidence="6" id="KW-0779">Telomere</keyword>
<dbReference type="GO" id="GO:0032210">
    <property type="term" value="P:regulation of telomere maintenance via telomerase"/>
    <property type="evidence" value="ECO:0000318"/>
    <property type="project" value="GO_Central"/>
</dbReference>
<dbReference type="GO" id="GO:0016233">
    <property type="term" value="P:telomere capping"/>
    <property type="evidence" value="ECO:0000318"/>
    <property type="project" value="GO_Central"/>
</dbReference>
<dbReference type="Ensembl" id="ENSACAT00000001266.4">
    <property type="protein sequence ID" value="ENSACAP00000001233.2"/>
    <property type="gene ID" value="ENSACAG00000001301.4"/>
</dbReference>
<keyword evidence="7" id="KW-0238">DNA-binding</keyword>
<dbReference type="InterPro" id="IPR032042">
    <property type="entry name" value="POT1PC"/>
</dbReference>
<dbReference type="Proteomes" id="UP000001646">
    <property type="component" value="Chromosome 5"/>
</dbReference>
<evidence type="ECO:0000313" key="12">
    <source>
        <dbReference type="Proteomes" id="UP000001646"/>
    </source>
</evidence>
<dbReference type="OrthoDB" id="2186770at2759"/>
<reference evidence="11" key="3">
    <citation type="submission" date="2025-09" db="UniProtKB">
        <authorList>
            <consortium name="Ensembl"/>
        </authorList>
    </citation>
    <scope>IDENTIFICATION</scope>
</reference>
<dbReference type="GO" id="GO:0032212">
    <property type="term" value="P:positive regulation of telomere maintenance via telomerase"/>
    <property type="evidence" value="ECO:0007669"/>
    <property type="project" value="Ensembl"/>
</dbReference>
<dbReference type="InterPro" id="IPR048953">
    <property type="entry name" value="POT1_C_insert"/>
</dbReference>
<evidence type="ECO:0000256" key="2">
    <source>
        <dbReference type="ARBA" id="ARBA00004574"/>
    </source>
</evidence>
<dbReference type="eggNOG" id="KOG4757">
    <property type="taxonomic scope" value="Eukaryota"/>
</dbReference>
<dbReference type="InParanoid" id="G1K9A9"/>
<keyword evidence="5" id="KW-0158">Chromosome</keyword>
<evidence type="ECO:0000256" key="9">
    <source>
        <dbReference type="ARBA" id="ARBA00084040"/>
    </source>
</evidence>
<reference evidence="11" key="2">
    <citation type="submission" date="2025-08" db="UniProtKB">
        <authorList>
            <consortium name="Ensembl"/>
        </authorList>
    </citation>
    <scope>IDENTIFICATION</scope>
</reference>
<dbReference type="GO" id="GO:0017151">
    <property type="term" value="F:DEAD/H-box RNA helicase binding"/>
    <property type="evidence" value="ECO:0007669"/>
    <property type="project" value="Ensembl"/>
</dbReference>
<dbReference type="PANTHER" id="PTHR14513">
    <property type="entry name" value="PROTECTION OF TELOMERES 1"/>
    <property type="match status" value="1"/>
</dbReference>
<accession>G1K9A9</accession>
<dbReference type="FunFam" id="2.40.50.140:FF:000138">
    <property type="entry name" value="Protection of telomeres 1 homolog"/>
    <property type="match status" value="1"/>
</dbReference>
<dbReference type="SUPFAM" id="SSF50249">
    <property type="entry name" value="Nucleic acid-binding proteins"/>
    <property type="match status" value="2"/>
</dbReference>
<dbReference type="GO" id="GO:0060383">
    <property type="term" value="P:positive regulation of DNA strand elongation"/>
    <property type="evidence" value="ECO:0007669"/>
    <property type="project" value="Ensembl"/>
</dbReference>
<evidence type="ECO:0000313" key="11">
    <source>
        <dbReference type="Ensembl" id="ENSACAP00000001233.2"/>
    </source>
</evidence>
<dbReference type="Pfam" id="PF02765">
    <property type="entry name" value="POT1"/>
    <property type="match status" value="1"/>
</dbReference>
<evidence type="ECO:0000259" key="10">
    <source>
        <dbReference type="SMART" id="SM00976"/>
    </source>
</evidence>
<dbReference type="CTD" id="25913"/>
<dbReference type="Pfam" id="PF16686">
    <property type="entry name" value="POT1PC"/>
    <property type="match status" value="1"/>
</dbReference>
<comment type="subcellular location">
    <subcellularLocation>
        <location evidence="2">Chromosome</location>
        <location evidence="2">Telomere</location>
    </subcellularLocation>
    <subcellularLocation>
        <location evidence="1">Nucleus</location>
    </subcellularLocation>
</comment>
<evidence type="ECO:0000256" key="7">
    <source>
        <dbReference type="ARBA" id="ARBA00023125"/>
    </source>
</evidence>
<sequence>MPVKVVRGSPRVLKNSLPKNLRQVGLQNLQLGRDYSEACFEGTVVIFSQLTRLQNGTPFFKIVLQESKNSSSISITINTLLFGKLAEVCARLVHQGDTVVVAGFGLAKSIIGDGRHCCHLEASDEVGSTLYICPRSSSTGKASETVAVPIAPKYSYTPLNKLKGGTVVNIYGAVKFFKLPYKCQGGDHCLVVTIVDQSNTKLICTLFSADRDTLPQIYNNGDIVRFHRIKIREFGGQMQGITSNGFAALTFDGTIGASLVPRTTSKTSTFTDEDKKIVEELRIWLAQNLTISAPAAKLCDIQPPMFFQLTCQVVGKAKVDGSSYLLKVWDGTECPFPSWKVFVKTDDLEGDGNLIHQLRNLTVDIVLYDNHVHLAESLQVGSIIRLYSLHVKIHSSEEKPDVSYLRFELHGGTGYGRGFTVLSESHTDAVQLKTFLDTVDLTSSGYSEASSFPEFETTYIPLGSGVDRCQQLSVTVLTDHQHLDMTALNTIINSRHPQEYRVRAKLRTFEPEKLHLSVKLHCPQCHCLQEVLDESELNLIIQETSASCSDPKLQNISFCTSCMFGSENQGQRRVPVYFVKHADHQNPEDSVILLEGGMVDEILKLSKIVKGIIPVKSAEDSLVLLDLSAPFFWQGNTQYYGCKHCSKPKTVSNLSCIAALENPSWDPTTIAQALGVVPLEYVFLMKFTLDDGTGSLDAYLMDCQKFFQIPASEVLTNSIFQEIMKRLMKKLCPEHNNLDQLPWLECFIRSYYVEDETEEKLCYQIFNTTIAEDV</sequence>
<dbReference type="CDD" id="cd04498">
    <property type="entry name" value="hPOT1_OB2"/>
    <property type="match status" value="1"/>
</dbReference>
<dbReference type="FunFam" id="2.40.50.140:FF:000119">
    <property type="entry name" value="Protection of telomeres 1 homolog"/>
    <property type="match status" value="1"/>
</dbReference>
<dbReference type="GO" id="GO:0032211">
    <property type="term" value="P:negative regulation of telomere maintenance via telomerase"/>
    <property type="evidence" value="ECO:0007669"/>
    <property type="project" value="Ensembl"/>
</dbReference>